<protein>
    <recommendedName>
        <fullName evidence="7">Hydroxyacylglutathione hydrolase</fullName>
        <ecNumber evidence="7">3.1.2.6</ecNumber>
    </recommendedName>
    <alternativeName>
        <fullName evidence="7">Glyoxalase II</fullName>
        <shortName evidence="7">Glx II</shortName>
    </alternativeName>
</protein>
<organism evidence="9 10">
    <name type="scientific">Alsobacter ponti</name>
    <dbReference type="NCBI Taxonomy" id="2962936"/>
    <lineage>
        <taxon>Bacteria</taxon>
        <taxon>Pseudomonadati</taxon>
        <taxon>Pseudomonadota</taxon>
        <taxon>Alphaproteobacteria</taxon>
        <taxon>Hyphomicrobiales</taxon>
        <taxon>Alsobacteraceae</taxon>
        <taxon>Alsobacter</taxon>
    </lineage>
</organism>
<evidence type="ECO:0000313" key="9">
    <source>
        <dbReference type="EMBL" id="MCP8938891.1"/>
    </source>
</evidence>
<comment type="cofactor">
    <cofactor evidence="7">
        <name>Zn(2+)</name>
        <dbReference type="ChEBI" id="CHEBI:29105"/>
    </cofactor>
    <text evidence="7">Binds 2 Zn(2+) ions per subunit.</text>
</comment>
<feature type="binding site" evidence="7">
    <location>
        <position position="58"/>
    </location>
    <ligand>
        <name>Zn(2+)</name>
        <dbReference type="ChEBI" id="CHEBI:29105"/>
        <label>1</label>
    </ligand>
</feature>
<dbReference type="EMBL" id="JANCLU010000008">
    <property type="protein sequence ID" value="MCP8938891.1"/>
    <property type="molecule type" value="Genomic_DNA"/>
</dbReference>
<feature type="binding site" evidence="7">
    <location>
        <position position="114"/>
    </location>
    <ligand>
        <name>Zn(2+)</name>
        <dbReference type="ChEBI" id="CHEBI:29105"/>
        <label>1</label>
    </ligand>
</feature>
<gene>
    <name evidence="7 9" type="primary">gloB</name>
    <name evidence="9" type="ORF">NK718_10225</name>
</gene>
<feature type="binding site" evidence="7">
    <location>
        <position position="171"/>
    </location>
    <ligand>
        <name>Zn(2+)</name>
        <dbReference type="ChEBI" id="CHEBI:29105"/>
        <label>2</label>
    </ligand>
</feature>
<evidence type="ECO:0000313" key="10">
    <source>
        <dbReference type="Proteomes" id="UP001205890"/>
    </source>
</evidence>
<dbReference type="Pfam" id="PF16123">
    <property type="entry name" value="HAGH_C"/>
    <property type="match status" value="1"/>
</dbReference>
<keyword evidence="4 7" id="KW-0479">Metal-binding</keyword>
<dbReference type="Proteomes" id="UP001205890">
    <property type="component" value="Unassembled WGS sequence"/>
</dbReference>
<feature type="domain" description="Metallo-beta-lactamase" evidence="8">
    <location>
        <begin position="13"/>
        <end position="171"/>
    </location>
</feature>
<dbReference type="PIRSF" id="PIRSF005457">
    <property type="entry name" value="Glx"/>
    <property type="match status" value="1"/>
</dbReference>
<accession>A0ABT1LCT1</accession>
<evidence type="ECO:0000256" key="7">
    <source>
        <dbReference type="HAMAP-Rule" id="MF_01374"/>
    </source>
</evidence>
<evidence type="ECO:0000256" key="2">
    <source>
        <dbReference type="ARBA" id="ARBA00004963"/>
    </source>
</evidence>
<dbReference type="InterPro" id="IPR001279">
    <property type="entry name" value="Metallo-B-lactamas"/>
</dbReference>
<evidence type="ECO:0000256" key="1">
    <source>
        <dbReference type="ARBA" id="ARBA00001623"/>
    </source>
</evidence>
<dbReference type="InterPro" id="IPR036866">
    <property type="entry name" value="RibonucZ/Hydroxyglut_hydro"/>
</dbReference>
<evidence type="ECO:0000259" key="8">
    <source>
        <dbReference type="SMART" id="SM00849"/>
    </source>
</evidence>
<comment type="function">
    <text evidence="7">Thiolesterase that catalyzes the hydrolysis of S-D-lactoyl-glutathione to form glutathione and D-lactic acid.</text>
</comment>
<reference evidence="9 10" key="1">
    <citation type="submission" date="2022-07" db="EMBL/GenBank/DDBJ databases">
        <authorList>
            <person name="Li W.-J."/>
            <person name="Deng Q.-Q."/>
        </authorList>
    </citation>
    <scope>NUCLEOTIDE SEQUENCE [LARGE SCALE GENOMIC DNA]</scope>
    <source>
        <strain evidence="9 10">SYSU M60028</strain>
    </source>
</reference>
<keyword evidence="6 7" id="KW-0862">Zinc</keyword>
<dbReference type="InterPro" id="IPR032282">
    <property type="entry name" value="HAGH_C"/>
</dbReference>
<dbReference type="InterPro" id="IPR017782">
    <property type="entry name" value="Hydroxyacylglutathione_Hdrlase"/>
</dbReference>
<dbReference type="PANTHER" id="PTHR43705">
    <property type="entry name" value="HYDROXYACYLGLUTATHIONE HYDROLASE"/>
    <property type="match status" value="1"/>
</dbReference>
<comment type="similarity">
    <text evidence="3 7">Belongs to the metallo-beta-lactamase superfamily. Glyoxalase II family.</text>
</comment>
<keyword evidence="10" id="KW-1185">Reference proteome</keyword>
<evidence type="ECO:0000256" key="3">
    <source>
        <dbReference type="ARBA" id="ARBA00006759"/>
    </source>
</evidence>
<comment type="catalytic activity">
    <reaction evidence="1 7">
        <text>an S-(2-hydroxyacyl)glutathione + H2O = a 2-hydroxy carboxylate + glutathione + H(+)</text>
        <dbReference type="Rhea" id="RHEA:21864"/>
        <dbReference type="ChEBI" id="CHEBI:15377"/>
        <dbReference type="ChEBI" id="CHEBI:15378"/>
        <dbReference type="ChEBI" id="CHEBI:57925"/>
        <dbReference type="ChEBI" id="CHEBI:58896"/>
        <dbReference type="ChEBI" id="CHEBI:71261"/>
        <dbReference type="EC" id="3.1.2.6"/>
    </reaction>
</comment>
<sequence>MPAEIRQFLIGSDNFGVLLHDSATGATASIDAGEEAPILEALDKAGWRLTDILVTHHHGDHVAALPALKARFGARVVGPAADAHRVPEIDEGVREGDVVRVGHLEAEVIETPGHTSGHIAYHFRGEKLLFAGDTLFSLGCGRLLEGTAAQMLSSLNKLAALPDDTRVYCGHEYTLSNARFALSVDPGNPALKARAQEVEQLRAADAFTLPTMIGIEKATNPFLRAADPAIARQIGLSGRSPLEVFAELRERKNRA</sequence>
<dbReference type="EC" id="3.1.2.6" evidence="7"/>
<evidence type="ECO:0000256" key="5">
    <source>
        <dbReference type="ARBA" id="ARBA00022801"/>
    </source>
</evidence>
<comment type="pathway">
    <text evidence="2 7">Secondary metabolite metabolism; methylglyoxal degradation; (R)-lactate from methylglyoxal: step 2/2.</text>
</comment>
<keyword evidence="5 7" id="KW-0378">Hydrolase</keyword>
<dbReference type="HAMAP" id="MF_01374">
    <property type="entry name" value="Glyoxalase_2"/>
    <property type="match status" value="1"/>
</dbReference>
<feature type="binding site" evidence="7">
    <location>
        <position position="56"/>
    </location>
    <ligand>
        <name>Zn(2+)</name>
        <dbReference type="ChEBI" id="CHEBI:29105"/>
        <label>1</label>
    </ligand>
</feature>
<comment type="subunit">
    <text evidence="7">Monomer.</text>
</comment>
<feature type="binding site" evidence="7">
    <location>
        <position position="60"/>
    </location>
    <ligand>
        <name>Zn(2+)</name>
        <dbReference type="ChEBI" id="CHEBI:29105"/>
        <label>2</label>
    </ligand>
</feature>
<feature type="binding site" evidence="7">
    <location>
        <position position="133"/>
    </location>
    <ligand>
        <name>Zn(2+)</name>
        <dbReference type="ChEBI" id="CHEBI:29105"/>
        <label>1</label>
    </ligand>
</feature>
<dbReference type="RefSeq" id="WP_254741355.1">
    <property type="nucleotide sequence ID" value="NZ_JANCLU010000008.1"/>
</dbReference>
<evidence type="ECO:0000256" key="4">
    <source>
        <dbReference type="ARBA" id="ARBA00022723"/>
    </source>
</evidence>
<evidence type="ECO:0000256" key="6">
    <source>
        <dbReference type="ARBA" id="ARBA00022833"/>
    </source>
</evidence>
<dbReference type="PANTHER" id="PTHR43705:SF1">
    <property type="entry name" value="HYDROXYACYLGLUTATHIONE HYDROLASE GLOB"/>
    <property type="match status" value="1"/>
</dbReference>
<proteinExistence type="inferred from homology"/>
<dbReference type="InterPro" id="IPR050110">
    <property type="entry name" value="Glyoxalase_II_hydrolase"/>
</dbReference>
<feature type="binding site" evidence="7">
    <location>
        <position position="133"/>
    </location>
    <ligand>
        <name>Zn(2+)</name>
        <dbReference type="ChEBI" id="CHEBI:29105"/>
        <label>2</label>
    </ligand>
</feature>
<dbReference type="GO" id="GO:0004416">
    <property type="term" value="F:hydroxyacylglutathione hydrolase activity"/>
    <property type="evidence" value="ECO:0007669"/>
    <property type="project" value="UniProtKB-EC"/>
</dbReference>
<comment type="caution">
    <text evidence="9">The sequence shown here is derived from an EMBL/GenBank/DDBJ whole genome shotgun (WGS) entry which is preliminary data.</text>
</comment>
<dbReference type="SUPFAM" id="SSF56281">
    <property type="entry name" value="Metallo-hydrolase/oxidoreductase"/>
    <property type="match status" value="1"/>
</dbReference>
<dbReference type="SMART" id="SM00849">
    <property type="entry name" value="Lactamase_B"/>
    <property type="match status" value="1"/>
</dbReference>
<dbReference type="Gene3D" id="3.60.15.10">
    <property type="entry name" value="Ribonuclease Z/Hydroxyacylglutathione hydrolase-like"/>
    <property type="match status" value="1"/>
</dbReference>
<dbReference type="NCBIfam" id="TIGR03413">
    <property type="entry name" value="GSH_gloB"/>
    <property type="match status" value="1"/>
</dbReference>
<name>A0ABT1LCT1_9HYPH</name>
<dbReference type="CDD" id="cd07723">
    <property type="entry name" value="hydroxyacylglutathione_hydrolase_MBL-fold"/>
    <property type="match status" value="1"/>
</dbReference>
<dbReference type="Pfam" id="PF00753">
    <property type="entry name" value="Lactamase_B"/>
    <property type="match status" value="1"/>
</dbReference>
<feature type="binding site" evidence="7">
    <location>
        <position position="61"/>
    </location>
    <ligand>
        <name>Zn(2+)</name>
        <dbReference type="ChEBI" id="CHEBI:29105"/>
        <label>2</label>
    </ligand>
</feature>
<dbReference type="InterPro" id="IPR035680">
    <property type="entry name" value="Clx_II_MBL"/>
</dbReference>